<name>A0A1E5UCV0_9FLAO</name>
<dbReference type="Proteomes" id="UP000095601">
    <property type="component" value="Unassembled WGS sequence"/>
</dbReference>
<organism evidence="1 2">
    <name type="scientific">Cloacibacterium normanense</name>
    <dbReference type="NCBI Taxonomy" id="237258"/>
    <lineage>
        <taxon>Bacteria</taxon>
        <taxon>Pseudomonadati</taxon>
        <taxon>Bacteroidota</taxon>
        <taxon>Flavobacteriia</taxon>
        <taxon>Flavobacteriales</taxon>
        <taxon>Weeksellaceae</taxon>
    </lineage>
</organism>
<reference evidence="1 2" key="1">
    <citation type="submission" date="2016-09" db="EMBL/GenBank/DDBJ databases">
        <authorList>
            <person name="Capua I."/>
            <person name="De Benedictis P."/>
            <person name="Joannis T."/>
            <person name="Lombin L.H."/>
            <person name="Cattoli G."/>
        </authorList>
    </citation>
    <scope>NUCLEOTIDE SEQUENCE [LARGE SCALE GENOMIC DNA]</scope>
    <source>
        <strain evidence="1 2">NRS-1</strain>
    </source>
</reference>
<evidence type="ECO:0000313" key="2">
    <source>
        <dbReference type="Proteomes" id="UP000095601"/>
    </source>
</evidence>
<sequence length="145" mass="16236">MKKIIVLTAVFFMGVFFAQEPIKNLSKEDIPIEVANLVDISTVTFMIDTEPSFPGGMSAFRKEFSQNFDASALEKTDGGTLKTVVYYVVEVDGSIVYVKAIGENESFNKEAERTLKSIKTKYAPAKVNNLVVRHILRMPLSMNFK</sequence>
<dbReference type="AlphaFoldDB" id="A0A1E5UCV0"/>
<evidence type="ECO:0000313" key="1">
    <source>
        <dbReference type="EMBL" id="OEL10485.1"/>
    </source>
</evidence>
<dbReference type="STRING" id="237258.SAMN04489756_1046"/>
<dbReference type="OrthoDB" id="1095452at2"/>
<accession>A0A1E5UCV0</accession>
<comment type="caution">
    <text evidence="1">The sequence shown here is derived from an EMBL/GenBank/DDBJ whole genome shotgun (WGS) entry which is preliminary data.</text>
</comment>
<dbReference type="EMBL" id="MKGI01000076">
    <property type="protein sequence ID" value="OEL10485.1"/>
    <property type="molecule type" value="Genomic_DNA"/>
</dbReference>
<protein>
    <recommendedName>
        <fullName evidence="3">TonB C-terminal domain-containing protein</fullName>
    </recommendedName>
</protein>
<gene>
    <name evidence="1" type="ORF">BHF72_0305</name>
</gene>
<evidence type="ECO:0008006" key="3">
    <source>
        <dbReference type="Google" id="ProtNLM"/>
    </source>
</evidence>
<dbReference type="KEGG" id="cnr:EB819_11820"/>
<keyword evidence="2" id="KW-1185">Reference proteome</keyword>
<dbReference type="RefSeq" id="WP_069799664.1">
    <property type="nucleotide sequence ID" value="NZ_CP034157.1"/>
</dbReference>
<proteinExistence type="predicted"/>